<name>A0A1G6LSM8_9PSEU</name>
<feature type="transmembrane region" description="Helical" evidence="1">
    <location>
        <begin position="12"/>
        <end position="32"/>
    </location>
</feature>
<gene>
    <name evidence="3" type="ORF">SAMN05216174_102220</name>
</gene>
<keyword evidence="1" id="KW-0812">Transmembrane</keyword>
<dbReference type="AlphaFoldDB" id="A0A1G6LSM8"/>
<keyword evidence="4" id="KW-1185">Reference proteome</keyword>
<dbReference type="OrthoDB" id="3620723at2"/>
<dbReference type="InterPro" id="IPR046542">
    <property type="entry name" value="DUF6801"/>
</dbReference>
<keyword evidence="1" id="KW-0472">Membrane</keyword>
<reference evidence="4" key="1">
    <citation type="submission" date="2016-10" db="EMBL/GenBank/DDBJ databases">
        <authorList>
            <person name="Varghese N."/>
            <person name="Submissions S."/>
        </authorList>
    </citation>
    <scope>NUCLEOTIDE SEQUENCE [LARGE SCALE GENOMIC DNA]</scope>
    <source>
        <strain evidence="4">IBRC-M 10403</strain>
    </source>
</reference>
<dbReference type="RefSeq" id="WP_091448997.1">
    <property type="nucleotide sequence ID" value="NZ_FMZZ01000002.1"/>
</dbReference>
<accession>A0A1G6LSM8</accession>
<evidence type="ECO:0000313" key="4">
    <source>
        <dbReference type="Proteomes" id="UP000199501"/>
    </source>
</evidence>
<evidence type="ECO:0000256" key="1">
    <source>
        <dbReference type="SAM" id="Phobius"/>
    </source>
</evidence>
<protein>
    <recommendedName>
        <fullName evidence="2">DUF6801 domain-containing protein</fullName>
    </recommendedName>
</protein>
<sequence length="200" mass="20247">MATRTTGKRLPYLAGGGVVAVVAALFALMFGVGSAAAVDKELTYKGAFPLIGEQTVSTVVHVDIPEKATAGETLSVPFSIDVDAGEATTQGLQLVGAKKLSGGIKASVTLTISDGQSVQVPVELPIPETAVPTEGTLKFTAEGSVDFTVPAGVPAGEATTKVDPEAVTHVVTDSSLGEFDVNLSLAPPEQDTVLGKTQVG</sequence>
<dbReference type="EMBL" id="FMZZ01000002">
    <property type="protein sequence ID" value="SDC46191.1"/>
    <property type="molecule type" value="Genomic_DNA"/>
</dbReference>
<proteinExistence type="predicted"/>
<feature type="domain" description="DUF6801" evidence="2">
    <location>
        <begin position="43"/>
        <end position="193"/>
    </location>
</feature>
<evidence type="ECO:0000259" key="2">
    <source>
        <dbReference type="Pfam" id="PF20611"/>
    </source>
</evidence>
<keyword evidence="1" id="KW-1133">Transmembrane helix</keyword>
<evidence type="ECO:0000313" key="3">
    <source>
        <dbReference type="EMBL" id="SDC46191.1"/>
    </source>
</evidence>
<dbReference type="Proteomes" id="UP000199501">
    <property type="component" value="Unassembled WGS sequence"/>
</dbReference>
<dbReference type="Pfam" id="PF20611">
    <property type="entry name" value="DUF6801"/>
    <property type="match status" value="1"/>
</dbReference>
<organism evidence="3 4">
    <name type="scientific">Actinokineospora iranica</name>
    <dbReference type="NCBI Taxonomy" id="1271860"/>
    <lineage>
        <taxon>Bacteria</taxon>
        <taxon>Bacillati</taxon>
        <taxon>Actinomycetota</taxon>
        <taxon>Actinomycetes</taxon>
        <taxon>Pseudonocardiales</taxon>
        <taxon>Pseudonocardiaceae</taxon>
        <taxon>Actinokineospora</taxon>
    </lineage>
</organism>